<gene>
    <name evidence="1" type="ORF">K668_01795</name>
</gene>
<dbReference type="HOGENOM" id="CLU_2451383_0_0_14"/>
<dbReference type="EMBL" id="CP005933">
    <property type="protein sequence ID" value="AIA33937.1"/>
    <property type="molecule type" value="Genomic_DNA"/>
</dbReference>
<protein>
    <submittedName>
        <fullName evidence="1">Uncharacterized protein</fullName>
    </submittedName>
</protein>
<dbReference type="KEGG" id="mbq:K668_01795"/>
<accession>A0A059Y8I2</accession>
<reference evidence="1 2" key="1">
    <citation type="submission" date="2013-04" db="EMBL/GenBank/DDBJ databases">
        <authorList>
            <person name="Lin L."/>
            <person name="Zeng Z."/>
            <person name="Xie J."/>
            <person name="Luo L."/>
            <person name="Yang Z."/>
            <person name="Liang W."/>
            <person name="Lin H."/>
            <person name="Dong C."/>
            <person name="Sun Y."/>
        </authorList>
    </citation>
    <scope>NUCLEOTIDE SEQUENCE [LARGE SCALE GENOMIC DNA]</scope>
    <source>
        <strain evidence="1 2">CQ-W70</strain>
    </source>
</reference>
<dbReference type="AlphaFoldDB" id="A0A059Y8I2"/>
<dbReference type="PATRIC" id="fig|1316930.3.peg.369"/>
<sequence length="89" mass="10386">MKIISNLTTDTFNFFSPVIFTKNINIIGLDKDDWKENTRLKFDARLLAISTRIEKFDNKKIRYGIYIETNAAKSVIEFNAPLVFKKLPQ</sequence>
<evidence type="ECO:0000313" key="1">
    <source>
        <dbReference type="EMBL" id="AIA33937.1"/>
    </source>
</evidence>
<dbReference type="RefSeq" id="WP_014829922.1">
    <property type="nucleotide sequence ID" value="NZ_CP005933.1"/>
</dbReference>
<proteinExistence type="predicted"/>
<evidence type="ECO:0000313" key="2">
    <source>
        <dbReference type="Proteomes" id="UP000027182"/>
    </source>
</evidence>
<dbReference type="Proteomes" id="UP000027182">
    <property type="component" value="Chromosome"/>
</dbReference>
<organism evidence="1 2">
    <name type="scientific">Mycoplasmopsis bovis CQ-W70</name>
    <dbReference type="NCBI Taxonomy" id="1316930"/>
    <lineage>
        <taxon>Bacteria</taxon>
        <taxon>Bacillati</taxon>
        <taxon>Mycoplasmatota</taxon>
        <taxon>Mycoplasmoidales</taxon>
        <taxon>Metamycoplasmataceae</taxon>
        <taxon>Mycoplasmopsis</taxon>
    </lineage>
</organism>
<name>A0A059Y8I2_MYCBV</name>